<dbReference type="InterPro" id="IPR001509">
    <property type="entry name" value="Epimerase_deHydtase"/>
</dbReference>
<name>A0A1A0MLU7_MYCMU</name>
<dbReference type="GO" id="GO:0005737">
    <property type="term" value="C:cytoplasm"/>
    <property type="evidence" value="ECO:0007669"/>
    <property type="project" value="TreeGrafter"/>
</dbReference>
<dbReference type="PANTHER" id="PTHR48079">
    <property type="entry name" value="PROTEIN YEEZ"/>
    <property type="match status" value="1"/>
</dbReference>
<organism evidence="2 3">
    <name type="scientific">Mycolicibacterium mucogenicum</name>
    <name type="common">Mycobacterium mucogenicum</name>
    <dbReference type="NCBI Taxonomy" id="56689"/>
    <lineage>
        <taxon>Bacteria</taxon>
        <taxon>Bacillati</taxon>
        <taxon>Actinomycetota</taxon>
        <taxon>Actinomycetes</taxon>
        <taxon>Mycobacteriales</taxon>
        <taxon>Mycobacteriaceae</taxon>
        <taxon>Mycolicibacterium</taxon>
    </lineage>
</organism>
<accession>A0A1A0MLU7</accession>
<dbReference type="EMBL" id="LZSF01000161">
    <property type="protein sequence ID" value="OBA86041.1"/>
    <property type="molecule type" value="Genomic_DNA"/>
</dbReference>
<dbReference type="InterPro" id="IPR036291">
    <property type="entry name" value="NAD(P)-bd_dom_sf"/>
</dbReference>
<sequence>MRIFVTGASGHIGSVVVRELLEAGHQVTGLARSDASASALTAAGAQVHRGSLDDPDDLAAAAAAADGVIHLAFKHDFSNYADSLRLDLRAVEAMGEALAGTGKPFVNTSGTLMLAFGEPGRLGTEDADVDRSGPRVASELATLALADRGVRSSVIRLAPTVHGDTDYHGFIPTLIQFARAAGRSGYQGDGSNRWPAVHTRDAARLYRLAVESAPAGSVLHGAAEEGIAFRDIAQAIGDGLGVPVQQIPADEAPAQFGFLAGFAALDNPTSSARTRALLGWEPVHPTLLEDLKAGHYFENLRDVPPLWA</sequence>
<protein>
    <submittedName>
        <fullName evidence="2">3-beta hydroxysteroid dehydrogenase</fullName>
    </submittedName>
</protein>
<comment type="caution">
    <text evidence="2">The sequence shown here is derived from an EMBL/GenBank/DDBJ whole genome shotgun (WGS) entry which is preliminary data.</text>
</comment>
<gene>
    <name evidence="2" type="ORF">A5642_23120</name>
</gene>
<evidence type="ECO:0000313" key="3">
    <source>
        <dbReference type="Proteomes" id="UP000093962"/>
    </source>
</evidence>
<dbReference type="RefSeq" id="WP_064859416.1">
    <property type="nucleotide sequence ID" value="NZ_LZSF01000161.1"/>
</dbReference>
<proteinExistence type="predicted"/>
<dbReference type="Pfam" id="PF01370">
    <property type="entry name" value="Epimerase"/>
    <property type="match status" value="1"/>
</dbReference>
<dbReference type="AlphaFoldDB" id="A0A1A0MLU7"/>
<dbReference type="GO" id="GO:0004029">
    <property type="term" value="F:aldehyde dehydrogenase (NAD+) activity"/>
    <property type="evidence" value="ECO:0007669"/>
    <property type="project" value="TreeGrafter"/>
</dbReference>
<dbReference type="OrthoDB" id="9787292at2"/>
<dbReference type="SUPFAM" id="SSF51735">
    <property type="entry name" value="NAD(P)-binding Rossmann-fold domains"/>
    <property type="match status" value="1"/>
</dbReference>
<evidence type="ECO:0000259" key="1">
    <source>
        <dbReference type="Pfam" id="PF01370"/>
    </source>
</evidence>
<evidence type="ECO:0000313" key="2">
    <source>
        <dbReference type="EMBL" id="OBA86041.1"/>
    </source>
</evidence>
<dbReference type="Proteomes" id="UP000093962">
    <property type="component" value="Unassembled WGS sequence"/>
</dbReference>
<dbReference type="PANTHER" id="PTHR48079:SF9">
    <property type="entry name" value="PUTATIVE-RELATED"/>
    <property type="match status" value="1"/>
</dbReference>
<reference evidence="2 3" key="1">
    <citation type="submission" date="2016-06" db="EMBL/GenBank/DDBJ databases">
        <authorList>
            <person name="Kjaerup R.B."/>
            <person name="Dalgaard T.S."/>
            <person name="Juul-Madsen H.R."/>
        </authorList>
    </citation>
    <scope>NUCLEOTIDE SEQUENCE [LARGE SCALE GENOMIC DNA]</scope>
    <source>
        <strain evidence="2 3">1199456.5</strain>
    </source>
</reference>
<dbReference type="Gene3D" id="3.40.50.720">
    <property type="entry name" value="NAD(P)-binding Rossmann-like Domain"/>
    <property type="match status" value="1"/>
</dbReference>
<dbReference type="CDD" id="cd05262">
    <property type="entry name" value="SDR_a7"/>
    <property type="match status" value="1"/>
</dbReference>
<feature type="domain" description="NAD-dependent epimerase/dehydratase" evidence="1">
    <location>
        <begin position="3"/>
        <end position="212"/>
    </location>
</feature>
<dbReference type="InterPro" id="IPR051783">
    <property type="entry name" value="NAD(P)-dependent_oxidoreduct"/>
</dbReference>